<dbReference type="PANTHER" id="PTHR46889">
    <property type="entry name" value="TRANSPOSASE INSF FOR INSERTION SEQUENCE IS3B-RELATED"/>
    <property type="match status" value="1"/>
</dbReference>
<sequence>MDVLWCGDVTQIDTDEGKLYLATVEDLFSRRLLGYAMSEHHDAALTCASLQMAVATRGGDVDGVIFHSDRGSEGGFNRCSQHLVIGGVGAWAWARNSRRSGCIAVRSPRRDDRLS</sequence>
<evidence type="ECO:0000313" key="3">
    <source>
        <dbReference type="Proteomes" id="UP000306628"/>
    </source>
</evidence>
<dbReference type="InterPro" id="IPR050900">
    <property type="entry name" value="Transposase_IS3/IS150/IS904"/>
</dbReference>
<dbReference type="AlphaFoldDB" id="A0A5S4EW26"/>
<dbReference type="Gene3D" id="3.30.420.10">
    <property type="entry name" value="Ribonuclease H-like superfamily/Ribonuclease H"/>
    <property type="match status" value="1"/>
</dbReference>
<dbReference type="Pfam" id="PF00665">
    <property type="entry name" value="rve"/>
    <property type="match status" value="1"/>
</dbReference>
<keyword evidence="3" id="KW-1185">Reference proteome</keyword>
<reference evidence="2 3" key="1">
    <citation type="submission" date="2019-05" db="EMBL/GenBank/DDBJ databases">
        <title>Draft genome sequence of Nonomuraea zeae DSM 100528.</title>
        <authorList>
            <person name="Saricaoglu S."/>
            <person name="Isik K."/>
        </authorList>
    </citation>
    <scope>NUCLEOTIDE SEQUENCE [LARGE SCALE GENOMIC DNA]</scope>
    <source>
        <strain evidence="2 3">DSM 100528</strain>
    </source>
</reference>
<dbReference type="EMBL" id="VCKX01000735">
    <property type="protein sequence ID" value="TMR07820.1"/>
    <property type="molecule type" value="Genomic_DNA"/>
</dbReference>
<name>A0A5S4EW26_9ACTN</name>
<evidence type="ECO:0000259" key="1">
    <source>
        <dbReference type="Pfam" id="PF00665"/>
    </source>
</evidence>
<dbReference type="InterPro" id="IPR012337">
    <property type="entry name" value="RNaseH-like_sf"/>
</dbReference>
<dbReference type="InterPro" id="IPR001584">
    <property type="entry name" value="Integrase_cat-core"/>
</dbReference>
<organism evidence="2 3">
    <name type="scientific">Nonomuraea zeae</name>
    <dbReference type="NCBI Taxonomy" id="1642303"/>
    <lineage>
        <taxon>Bacteria</taxon>
        <taxon>Bacillati</taxon>
        <taxon>Actinomycetota</taxon>
        <taxon>Actinomycetes</taxon>
        <taxon>Streptosporangiales</taxon>
        <taxon>Streptosporangiaceae</taxon>
        <taxon>Nonomuraea</taxon>
    </lineage>
</organism>
<dbReference type="OrthoDB" id="3257291at2"/>
<dbReference type="InterPro" id="IPR036397">
    <property type="entry name" value="RNaseH_sf"/>
</dbReference>
<dbReference type="GO" id="GO:0003676">
    <property type="term" value="F:nucleic acid binding"/>
    <property type="evidence" value="ECO:0007669"/>
    <property type="project" value="InterPro"/>
</dbReference>
<protein>
    <submittedName>
        <fullName evidence="2">DDE-type integrase/transposase/recombinase</fullName>
    </submittedName>
</protein>
<dbReference type="PANTHER" id="PTHR46889:SF4">
    <property type="entry name" value="TRANSPOSASE INSO FOR INSERTION SEQUENCE ELEMENT IS911B-RELATED"/>
    <property type="match status" value="1"/>
</dbReference>
<comment type="caution">
    <text evidence="2">The sequence shown here is derived from an EMBL/GenBank/DDBJ whole genome shotgun (WGS) entry which is preliminary data.</text>
</comment>
<evidence type="ECO:0000313" key="2">
    <source>
        <dbReference type="EMBL" id="TMR07820.1"/>
    </source>
</evidence>
<dbReference type="GO" id="GO:0015074">
    <property type="term" value="P:DNA integration"/>
    <property type="evidence" value="ECO:0007669"/>
    <property type="project" value="InterPro"/>
</dbReference>
<gene>
    <name evidence="2" type="ORF">ETD85_62685</name>
</gene>
<dbReference type="Proteomes" id="UP000306628">
    <property type="component" value="Unassembled WGS sequence"/>
</dbReference>
<dbReference type="SUPFAM" id="SSF53098">
    <property type="entry name" value="Ribonuclease H-like"/>
    <property type="match status" value="1"/>
</dbReference>
<accession>A0A5S4EW26</accession>
<feature type="domain" description="Integrase catalytic" evidence="1">
    <location>
        <begin position="4"/>
        <end position="75"/>
    </location>
</feature>
<proteinExistence type="predicted"/>
<feature type="non-terminal residue" evidence="2">
    <location>
        <position position="115"/>
    </location>
</feature>